<dbReference type="SMART" id="SM00342">
    <property type="entry name" value="HTH_ARAC"/>
    <property type="match status" value="1"/>
</dbReference>
<dbReference type="InterPro" id="IPR009057">
    <property type="entry name" value="Homeodomain-like_sf"/>
</dbReference>
<evidence type="ECO:0000256" key="2">
    <source>
        <dbReference type="ARBA" id="ARBA00023125"/>
    </source>
</evidence>
<feature type="domain" description="HTH araC/xylS-type" evidence="4">
    <location>
        <begin position="224"/>
        <end position="325"/>
    </location>
</feature>
<accession>A0ABY4DYW7</accession>
<dbReference type="Pfam" id="PF14525">
    <property type="entry name" value="AraC_binding_2"/>
    <property type="match status" value="1"/>
</dbReference>
<keyword evidence="1" id="KW-0805">Transcription regulation</keyword>
<dbReference type="Proteomes" id="UP000832011">
    <property type="component" value="Chromosome"/>
</dbReference>
<dbReference type="InterPro" id="IPR018062">
    <property type="entry name" value="HTH_AraC-typ_CS"/>
</dbReference>
<dbReference type="RefSeq" id="WP_199822604.1">
    <property type="nucleotide sequence ID" value="NZ_CABKVG010000010.1"/>
</dbReference>
<proteinExistence type="predicted"/>
<dbReference type="InterPro" id="IPR050204">
    <property type="entry name" value="AraC_XylS_family_regulators"/>
</dbReference>
<dbReference type="EMBL" id="CP091511">
    <property type="protein sequence ID" value="UOO88718.1"/>
    <property type="molecule type" value="Genomic_DNA"/>
</dbReference>
<gene>
    <name evidence="5" type="ORF">LVJ82_14805</name>
</gene>
<evidence type="ECO:0000313" key="5">
    <source>
        <dbReference type="EMBL" id="UOO88718.1"/>
    </source>
</evidence>
<dbReference type="InterPro" id="IPR035418">
    <property type="entry name" value="AraC-bd_2"/>
</dbReference>
<keyword evidence="3" id="KW-0804">Transcription</keyword>
<evidence type="ECO:0000256" key="1">
    <source>
        <dbReference type="ARBA" id="ARBA00023015"/>
    </source>
</evidence>
<reference evidence="5 6" key="1">
    <citation type="journal article" date="2022" name="Res Sq">
        <title>Evolution of multicellular longitudinally dividing oral cavity symbionts (Neisseriaceae).</title>
        <authorList>
            <person name="Nyongesa S."/>
            <person name="Weber P."/>
            <person name="Bernet E."/>
            <person name="Pullido F."/>
            <person name="Nieckarz M."/>
            <person name="Delaby M."/>
            <person name="Nieves C."/>
            <person name="Viehboeck T."/>
            <person name="Krause N."/>
            <person name="Rivera-Millot A."/>
            <person name="Nakamura A."/>
            <person name="Vischer N."/>
            <person name="VanNieuwenhze M."/>
            <person name="Brun Y."/>
            <person name="Cava F."/>
            <person name="Bulgheresi S."/>
            <person name="Veyrier F."/>
        </authorList>
    </citation>
    <scope>NUCLEOTIDE SEQUENCE [LARGE SCALE GENOMIC DNA]</scope>
    <source>
        <strain evidence="5 6">SN4</strain>
    </source>
</reference>
<keyword evidence="2" id="KW-0238">DNA-binding</keyword>
<evidence type="ECO:0000256" key="3">
    <source>
        <dbReference type="ARBA" id="ARBA00023163"/>
    </source>
</evidence>
<dbReference type="Gene3D" id="1.10.10.60">
    <property type="entry name" value="Homeodomain-like"/>
    <property type="match status" value="1"/>
</dbReference>
<organism evidence="5 6">
    <name type="scientific">Vitreoscilla massiliensis</name>
    <dbReference type="NCBI Taxonomy" id="1689272"/>
    <lineage>
        <taxon>Bacteria</taxon>
        <taxon>Pseudomonadati</taxon>
        <taxon>Pseudomonadota</taxon>
        <taxon>Betaproteobacteria</taxon>
        <taxon>Neisseriales</taxon>
        <taxon>Neisseriaceae</taxon>
        <taxon>Vitreoscilla</taxon>
    </lineage>
</organism>
<evidence type="ECO:0000259" key="4">
    <source>
        <dbReference type="PROSITE" id="PS01124"/>
    </source>
</evidence>
<dbReference type="SUPFAM" id="SSF46689">
    <property type="entry name" value="Homeodomain-like"/>
    <property type="match status" value="2"/>
</dbReference>
<keyword evidence="6" id="KW-1185">Reference proteome</keyword>
<dbReference type="InterPro" id="IPR018060">
    <property type="entry name" value="HTH_AraC"/>
</dbReference>
<dbReference type="Pfam" id="PF12833">
    <property type="entry name" value="HTH_18"/>
    <property type="match status" value="1"/>
</dbReference>
<evidence type="ECO:0000313" key="6">
    <source>
        <dbReference type="Proteomes" id="UP000832011"/>
    </source>
</evidence>
<dbReference type="PROSITE" id="PS00041">
    <property type="entry name" value="HTH_ARAC_FAMILY_1"/>
    <property type="match status" value="1"/>
</dbReference>
<protein>
    <submittedName>
        <fullName evidence="5">AraC family transcriptional regulator</fullName>
    </submittedName>
</protein>
<dbReference type="PANTHER" id="PTHR46796:SF12">
    <property type="entry name" value="HTH-TYPE DNA-BINDING TRANSCRIPTIONAL ACTIVATOR EUTR"/>
    <property type="match status" value="1"/>
</dbReference>
<dbReference type="PROSITE" id="PS01124">
    <property type="entry name" value="HTH_ARAC_FAMILY_2"/>
    <property type="match status" value="1"/>
</dbReference>
<dbReference type="PANTHER" id="PTHR46796">
    <property type="entry name" value="HTH-TYPE TRANSCRIPTIONAL ACTIVATOR RHAS-RELATED"/>
    <property type="match status" value="1"/>
</dbReference>
<sequence length="327" mass="37236">MTHPTDDIHIQHTSQQLESAQDIMSQICGEHSLDTHHRSALNFQYTGMRFPTKNLSIGTISYGTSVGIHITNLRAYSISLPTQGTQQLQLRGTQVQSNMHTGLIVSNAEQQDLFIDKDCRKLQVAIPEHSLETTLATMLSRPLREPIVFDPEMHVNSEQLIGAWWKHIRAFLQMKSHYASFGGLPMLAEDYENFLLKALLLSQNNNYSQALLELNSQHIPKHILAVKNHIISHAHEDICADDLQRLAGVSKSKLYDEFKLHYGTSPLSYLRKYRLQQIHKALSSPAHSKTSISQLAYQWGFTHLSRFADEYKQEFGEKPSETKSKYA</sequence>
<name>A0ABY4DYW7_9NEIS</name>